<name>A0ABN2LW66_9MICO</name>
<sequence length="131" mass="13850">MTYLPVGVGSTATDINGIGHVVGSRKVAGGYLAGFFWNGSLARTLRAPNELNPQAVAVNADDVIVGNSEFQYGRYDAHALLWSSPGELPSTLPRLSEWPVAAADINDAGVVVGSETSYATGYPQSRAVIWR</sequence>
<accession>A0ABN2LW66</accession>
<protein>
    <recommendedName>
        <fullName evidence="3">Extracellular repeat protein, HAF family</fullName>
    </recommendedName>
</protein>
<organism evidence="1 2">
    <name type="scientific">Nostocoides veronense</name>
    <dbReference type="NCBI Taxonomy" id="330836"/>
    <lineage>
        <taxon>Bacteria</taxon>
        <taxon>Bacillati</taxon>
        <taxon>Actinomycetota</taxon>
        <taxon>Actinomycetes</taxon>
        <taxon>Micrococcales</taxon>
        <taxon>Intrasporangiaceae</taxon>
        <taxon>Nostocoides</taxon>
    </lineage>
</organism>
<dbReference type="EMBL" id="BAAAPO010000042">
    <property type="protein sequence ID" value="GAA1800965.1"/>
    <property type="molecule type" value="Genomic_DNA"/>
</dbReference>
<evidence type="ECO:0008006" key="3">
    <source>
        <dbReference type="Google" id="ProtNLM"/>
    </source>
</evidence>
<comment type="caution">
    <text evidence="1">The sequence shown here is derived from an EMBL/GenBank/DDBJ whole genome shotgun (WGS) entry which is preliminary data.</text>
</comment>
<evidence type="ECO:0000313" key="1">
    <source>
        <dbReference type="EMBL" id="GAA1800965.1"/>
    </source>
</evidence>
<dbReference type="RefSeq" id="WP_344086086.1">
    <property type="nucleotide sequence ID" value="NZ_BAAAPO010000042.1"/>
</dbReference>
<gene>
    <name evidence="1" type="ORF">GCM10009811_25850</name>
</gene>
<evidence type="ECO:0000313" key="2">
    <source>
        <dbReference type="Proteomes" id="UP001499938"/>
    </source>
</evidence>
<dbReference type="Proteomes" id="UP001499938">
    <property type="component" value="Unassembled WGS sequence"/>
</dbReference>
<proteinExistence type="predicted"/>
<keyword evidence="2" id="KW-1185">Reference proteome</keyword>
<reference evidence="1 2" key="1">
    <citation type="journal article" date="2019" name="Int. J. Syst. Evol. Microbiol.">
        <title>The Global Catalogue of Microorganisms (GCM) 10K type strain sequencing project: providing services to taxonomists for standard genome sequencing and annotation.</title>
        <authorList>
            <consortium name="The Broad Institute Genomics Platform"/>
            <consortium name="The Broad Institute Genome Sequencing Center for Infectious Disease"/>
            <person name="Wu L."/>
            <person name="Ma J."/>
        </authorList>
    </citation>
    <scope>NUCLEOTIDE SEQUENCE [LARGE SCALE GENOMIC DNA]</scope>
    <source>
        <strain evidence="1 2">JCM 15592</strain>
    </source>
</reference>